<evidence type="ECO:0000259" key="1">
    <source>
        <dbReference type="Pfam" id="PF13963"/>
    </source>
</evidence>
<keyword evidence="3" id="KW-1185">Reference proteome</keyword>
<comment type="caution">
    <text evidence="2">The sequence shown here is derived from an EMBL/GenBank/DDBJ whole genome shotgun (WGS) entry which is preliminary data.</text>
</comment>
<evidence type="ECO:0000313" key="2">
    <source>
        <dbReference type="EMBL" id="KAF5803205.1"/>
    </source>
</evidence>
<accession>A0A9K3IUR0</accession>
<dbReference type="Gramene" id="mRNA:HanXRQr2_Chr06g0268611">
    <property type="protein sequence ID" value="CDS:HanXRQr2_Chr06g0268611.1"/>
    <property type="gene ID" value="HanXRQr2_Chr06g0268611"/>
</dbReference>
<feature type="domain" description="Transposase-associated" evidence="1">
    <location>
        <begin position="1"/>
        <end position="54"/>
    </location>
</feature>
<dbReference type="Proteomes" id="UP000215914">
    <property type="component" value="Unassembled WGS sequence"/>
</dbReference>
<dbReference type="AlphaFoldDB" id="A0A9K3IUR0"/>
<proteinExistence type="predicted"/>
<protein>
    <submittedName>
        <fullName evidence="2">Transposase-associated domain-containing protein</fullName>
    </submittedName>
</protein>
<organism evidence="2 3">
    <name type="scientific">Helianthus annuus</name>
    <name type="common">Common sunflower</name>
    <dbReference type="NCBI Taxonomy" id="4232"/>
    <lineage>
        <taxon>Eukaryota</taxon>
        <taxon>Viridiplantae</taxon>
        <taxon>Streptophyta</taxon>
        <taxon>Embryophyta</taxon>
        <taxon>Tracheophyta</taxon>
        <taxon>Spermatophyta</taxon>
        <taxon>Magnoliopsida</taxon>
        <taxon>eudicotyledons</taxon>
        <taxon>Gunneridae</taxon>
        <taxon>Pentapetalae</taxon>
        <taxon>asterids</taxon>
        <taxon>campanulids</taxon>
        <taxon>Asterales</taxon>
        <taxon>Asteraceae</taxon>
        <taxon>Asteroideae</taxon>
        <taxon>Heliantheae alliance</taxon>
        <taxon>Heliantheae</taxon>
        <taxon>Helianthus</taxon>
    </lineage>
</organism>
<evidence type="ECO:0000313" key="3">
    <source>
        <dbReference type="Proteomes" id="UP000215914"/>
    </source>
</evidence>
<reference evidence="2" key="2">
    <citation type="submission" date="2020-06" db="EMBL/GenBank/DDBJ databases">
        <title>Helianthus annuus Genome sequencing and assembly Release 2.</title>
        <authorList>
            <person name="Gouzy J."/>
            <person name="Langlade N."/>
            <person name="Munos S."/>
        </authorList>
    </citation>
    <scope>NUCLEOTIDE SEQUENCE</scope>
    <source>
        <tissue evidence="2">Leaves</tissue>
    </source>
</reference>
<name>A0A9K3IUR0_HELAN</name>
<gene>
    <name evidence="2" type="ORF">HanXRQr2_Chr06g0268611</name>
</gene>
<reference evidence="2" key="1">
    <citation type="journal article" date="2017" name="Nature">
        <title>The sunflower genome provides insights into oil metabolism, flowering and Asterid evolution.</title>
        <authorList>
            <person name="Badouin H."/>
            <person name="Gouzy J."/>
            <person name="Grassa C.J."/>
            <person name="Murat F."/>
            <person name="Staton S.E."/>
            <person name="Cottret L."/>
            <person name="Lelandais-Briere C."/>
            <person name="Owens G.L."/>
            <person name="Carrere S."/>
            <person name="Mayjonade B."/>
            <person name="Legrand L."/>
            <person name="Gill N."/>
            <person name="Kane N.C."/>
            <person name="Bowers J.E."/>
            <person name="Hubner S."/>
            <person name="Bellec A."/>
            <person name="Berard A."/>
            <person name="Berges H."/>
            <person name="Blanchet N."/>
            <person name="Boniface M.C."/>
            <person name="Brunel D."/>
            <person name="Catrice O."/>
            <person name="Chaidir N."/>
            <person name="Claudel C."/>
            <person name="Donnadieu C."/>
            <person name="Faraut T."/>
            <person name="Fievet G."/>
            <person name="Helmstetter N."/>
            <person name="King M."/>
            <person name="Knapp S.J."/>
            <person name="Lai Z."/>
            <person name="Le Paslier M.C."/>
            <person name="Lippi Y."/>
            <person name="Lorenzon L."/>
            <person name="Mandel J.R."/>
            <person name="Marage G."/>
            <person name="Marchand G."/>
            <person name="Marquand E."/>
            <person name="Bret-Mestries E."/>
            <person name="Morien E."/>
            <person name="Nambeesan S."/>
            <person name="Nguyen T."/>
            <person name="Pegot-Espagnet P."/>
            <person name="Pouilly N."/>
            <person name="Raftis F."/>
            <person name="Sallet E."/>
            <person name="Schiex T."/>
            <person name="Thomas J."/>
            <person name="Vandecasteele C."/>
            <person name="Vares D."/>
            <person name="Vear F."/>
            <person name="Vautrin S."/>
            <person name="Crespi M."/>
            <person name="Mangin B."/>
            <person name="Burke J.M."/>
            <person name="Salse J."/>
            <person name="Munos S."/>
            <person name="Vincourt P."/>
            <person name="Rieseberg L.H."/>
            <person name="Langlade N.B."/>
        </authorList>
    </citation>
    <scope>NUCLEOTIDE SEQUENCE</scope>
    <source>
        <tissue evidence="2">Leaves</tissue>
    </source>
</reference>
<dbReference type="EMBL" id="MNCJ02000321">
    <property type="protein sequence ID" value="KAF5803205.1"/>
    <property type="molecule type" value="Genomic_DNA"/>
</dbReference>
<sequence length="65" mass="7543">MYHTTCTSSMFTDGVRNFLRVAETNRLNSGSGLICCPCSICKNFQRFNDIKDIHTISFDYTWFYA</sequence>
<dbReference type="InterPro" id="IPR029480">
    <property type="entry name" value="Transpos_assoc"/>
</dbReference>
<dbReference type="Pfam" id="PF13963">
    <property type="entry name" value="Transpos_assoc"/>
    <property type="match status" value="1"/>
</dbReference>